<dbReference type="GO" id="GO:0006508">
    <property type="term" value="P:proteolysis"/>
    <property type="evidence" value="ECO:0007669"/>
    <property type="project" value="UniProtKB-KW"/>
</dbReference>
<protein>
    <submittedName>
        <fullName evidence="7">Peptidase S9B dipeptidylpeptidase IV domain protein</fullName>
    </submittedName>
</protein>
<name>W0RLW3_9BACT</name>
<feature type="signal peptide" evidence="4">
    <location>
        <begin position="1"/>
        <end position="22"/>
    </location>
</feature>
<accession>W0RLW3</accession>
<keyword evidence="2" id="KW-0378">Hydrolase</keyword>
<dbReference type="SUPFAM" id="SSF82171">
    <property type="entry name" value="DPP6 N-terminal domain-like"/>
    <property type="match status" value="1"/>
</dbReference>
<dbReference type="Gene3D" id="3.40.50.1820">
    <property type="entry name" value="alpha/beta hydrolase"/>
    <property type="match status" value="1"/>
</dbReference>
<dbReference type="GO" id="GO:0008239">
    <property type="term" value="F:dipeptidyl-peptidase activity"/>
    <property type="evidence" value="ECO:0007669"/>
    <property type="project" value="TreeGrafter"/>
</dbReference>
<dbReference type="PATRIC" id="fig|861299.3.peg.4593"/>
<keyword evidence="8" id="KW-1185">Reference proteome</keyword>
<dbReference type="Pfam" id="PF00930">
    <property type="entry name" value="DPPIV_N"/>
    <property type="match status" value="1"/>
</dbReference>
<keyword evidence="1" id="KW-0645">Protease</keyword>
<dbReference type="Gene3D" id="2.140.10.30">
    <property type="entry name" value="Dipeptidylpeptidase IV, N-terminal domain"/>
    <property type="match status" value="2"/>
</dbReference>
<feature type="chain" id="PRO_5004794374" evidence="4">
    <location>
        <begin position="23"/>
        <end position="774"/>
    </location>
</feature>
<organism evidence="7 8">
    <name type="scientific">Gemmatirosa kalamazoonensis</name>
    <dbReference type="NCBI Taxonomy" id="861299"/>
    <lineage>
        <taxon>Bacteria</taxon>
        <taxon>Pseudomonadati</taxon>
        <taxon>Gemmatimonadota</taxon>
        <taxon>Gemmatimonadia</taxon>
        <taxon>Gemmatimonadales</taxon>
        <taxon>Gemmatimonadaceae</taxon>
        <taxon>Gemmatirosa</taxon>
    </lineage>
</organism>
<dbReference type="OrthoDB" id="9812921at2"/>
<evidence type="ECO:0000256" key="2">
    <source>
        <dbReference type="ARBA" id="ARBA00022801"/>
    </source>
</evidence>
<evidence type="ECO:0000256" key="4">
    <source>
        <dbReference type="SAM" id="SignalP"/>
    </source>
</evidence>
<dbReference type="KEGG" id="gba:J421_4537"/>
<reference evidence="7 8" key="1">
    <citation type="journal article" date="2014" name="Genome Announc.">
        <title>Genome Sequence and Methylome of Soil Bacterium Gemmatirosa kalamazoonensis KBS708T, a Member of the Rarely Cultivated Gemmatimonadetes Phylum.</title>
        <authorList>
            <person name="Debruyn J.M."/>
            <person name="Radosevich M."/>
            <person name="Wommack K.E."/>
            <person name="Polson S.W."/>
            <person name="Hauser L.J."/>
            <person name="Fawaz M.N."/>
            <person name="Korlach J."/>
            <person name="Tsai Y.C."/>
        </authorList>
    </citation>
    <scope>NUCLEOTIDE SEQUENCE [LARGE SCALE GENOMIC DNA]</scope>
    <source>
        <strain evidence="7 8">KBS708</strain>
    </source>
</reference>
<dbReference type="AlphaFoldDB" id="W0RLW3"/>
<evidence type="ECO:0000313" key="7">
    <source>
        <dbReference type="EMBL" id="AHG92074.1"/>
    </source>
</evidence>
<dbReference type="eggNOG" id="COG1506">
    <property type="taxonomic scope" value="Bacteria"/>
</dbReference>
<dbReference type="InterPro" id="IPR002471">
    <property type="entry name" value="Pept_S9_AS"/>
</dbReference>
<dbReference type="SUPFAM" id="SSF53474">
    <property type="entry name" value="alpha/beta-Hydrolases"/>
    <property type="match status" value="1"/>
</dbReference>
<dbReference type="STRING" id="861299.J421_4537"/>
<dbReference type="InterPro" id="IPR050278">
    <property type="entry name" value="Serine_Prot_S9B/DPPIV"/>
</dbReference>
<dbReference type="Proteomes" id="UP000019151">
    <property type="component" value="Chromosome"/>
</dbReference>
<feature type="domain" description="Dipeptidylpeptidase IV N-terminal" evidence="6">
    <location>
        <begin position="101"/>
        <end position="488"/>
    </location>
</feature>
<keyword evidence="4" id="KW-0732">Signal</keyword>
<dbReference type="GO" id="GO:0004252">
    <property type="term" value="F:serine-type endopeptidase activity"/>
    <property type="evidence" value="ECO:0007669"/>
    <property type="project" value="InterPro"/>
</dbReference>
<dbReference type="PROSITE" id="PS00708">
    <property type="entry name" value="PRO_ENDOPEP_SER"/>
    <property type="match status" value="1"/>
</dbReference>
<dbReference type="PANTHER" id="PTHR11731">
    <property type="entry name" value="PROTEASE FAMILY S9B,C DIPEPTIDYL-PEPTIDASE IV-RELATED"/>
    <property type="match status" value="1"/>
</dbReference>
<keyword evidence="3" id="KW-0325">Glycoprotein</keyword>
<dbReference type="RefSeq" id="WP_025413501.1">
    <property type="nucleotide sequence ID" value="NZ_CP007128.1"/>
</dbReference>
<evidence type="ECO:0000259" key="6">
    <source>
        <dbReference type="Pfam" id="PF00930"/>
    </source>
</evidence>
<dbReference type="FunFam" id="3.40.50.1820:FF:000003">
    <property type="entry name" value="Dipeptidyl peptidase 4"/>
    <property type="match status" value="1"/>
</dbReference>
<dbReference type="InterPro" id="IPR002469">
    <property type="entry name" value="Peptidase_S9B_N"/>
</dbReference>
<dbReference type="InParanoid" id="W0RLW3"/>
<dbReference type="PANTHER" id="PTHR11731:SF193">
    <property type="entry name" value="DIPEPTIDYL PEPTIDASE 9"/>
    <property type="match status" value="1"/>
</dbReference>
<evidence type="ECO:0000259" key="5">
    <source>
        <dbReference type="Pfam" id="PF00326"/>
    </source>
</evidence>
<gene>
    <name evidence="7" type="ORF">J421_4537</name>
</gene>
<dbReference type="Pfam" id="PF00326">
    <property type="entry name" value="Peptidase_S9"/>
    <property type="match status" value="1"/>
</dbReference>
<dbReference type="HOGENOM" id="CLU_006105_2_0_0"/>
<evidence type="ECO:0000256" key="1">
    <source>
        <dbReference type="ARBA" id="ARBA00022670"/>
    </source>
</evidence>
<proteinExistence type="predicted"/>
<evidence type="ECO:0000256" key="3">
    <source>
        <dbReference type="ARBA" id="ARBA00023180"/>
    </source>
</evidence>
<dbReference type="InterPro" id="IPR001375">
    <property type="entry name" value="Peptidase_S9_cat"/>
</dbReference>
<evidence type="ECO:0000313" key="8">
    <source>
        <dbReference type="Proteomes" id="UP000019151"/>
    </source>
</evidence>
<dbReference type="EMBL" id="CP007128">
    <property type="protein sequence ID" value="AHG92074.1"/>
    <property type="molecule type" value="Genomic_DNA"/>
</dbReference>
<feature type="domain" description="Peptidase S9 prolyl oligopeptidase catalytic" evidence="5">
    <location>
        <begin position="580"/>
        <end position="774"/>
    </location>
</feature>
<dbReference type="eggNOG" id="COG0823">
    <property type="taxonomic scope" value="Bacteria"/>
</dbReference>
<sequence>MTVRLANLALIAVTAAPLGAQATPLTVDRIFRSAELAPQGGPDVRWLKDGRSWVEARRARGGGVDIVRVDAVTGQTTVLVEARALVDADRRPIAIEEIELSPDERKALLFHNSVRVWRSNTRGVYHVVDFDTKMVRPIAVGSTLGGARPTHAADSMAGEALGKEHGGVSGGVPSFVGRGLASGAADPDLQMFAKFSPDSRSVAYVRGNNLWVTDLATGQARQLTTDGSDDVINGTTDWVYEEELGLRDAFRWSPDSKRLAYWRFDQTAVPAYPIVNETEALYPVVSVLRYPKAGTPNSRVTLGVVNADGGPTKWLAVGPDTGQYLARMEWVDVDSVAVQRLVRKQDRLDLMVVSATSGAGRTALTERDSAYVDVEGEAVTWLADGKRFLLRTDRTGWRQYVLYDRSGRAVRQITPDGADYLELAAVDEAAGVAYVLAAAPTPMERQLFRCPLERGSCRRVTTVPGTHAFTVSPNAKYAVDVRSRLSEPPVVELVELPSLRVVRTLEDNAPVAARLAASGVRRPAFLKVPMPDGTQLDAYRIVPPAFDSTRQYPVLMYVYGGPAAPQVNDAWSGTRFLWHEMLAEKGYVVMVVDNRGAAWRGREFRKLTQYQLGVRESQDQIDAAKWIGRQPWADASRIGLWGWSYGGYMTALTLSRGGSVFKAGMSVAPVVDMRYYDTIYTERFMWTPQENADGYRRSSVLTYLGGMTARFLLAYGTGDDNVHPQNSIVLANALVAANKPFSMLLYPNRTHSISGGNAQPHLFESLTRFVLENL</sequence>
<dbReference type="InterPro" id="IPR029058">
    <property type="entry name" value="AB_hydrolase_fold"/>
</dbReference>